<dbReference type="GO" id="GO:0003700">
    <property type="term" value="F:DNA-binding transcription factor activity"/>
    <property type="evidence" value="ECO:0007669"/>
    <property type="project" value="InterPro"/>
</dbReference>
<evidence type="ECO:0000313" key="7">
    <source>
        <dbReference type="Proteomes" id="UP000320393"/>
    </source>
</evidence>
<dbReference type="PANTHER" id="PTHR30126">
    <property type="entry name" value="HTH-TYPE TRANSCRIPTIONAL REGULATOR"/>
    <property type="match status" value="1"/>
</dbReference>
<dbReference type="PROSITE" id="PS50931">
    <property type="entry name" value="HTH_LYSR"/>
    <property type="match status" value="1"/>
</dbReference>
<dbReference type="AlphaFoldDB" id="A0A537M2W1"/>
<organism evidence="6 7">
    <name type="scientific">Candidatus Segetimicrobium genomatis</name>
    <dbReference type="NCBI Taxonomy" id="2569760"/>
    <lineage>
        <taxon>Bacteria</taxon>
        <taxon>Bacillati</taxon>
        <taxon>Candidatus Sysuimicrobiota</taxon>
        <taxon>Candidatus Sysuimicrobiia</taxon>
        <taxon>Candidatus Sysuimicrobiales</taxon>
        <taxon>Candidatus Segetimicrobiaceae</taxon>
        <taxon>Candidatus Segetimicrobium</taxon>
    </lineage>
</organism>
<feature type="domain" description="HTH lysR-type" evidence="5">
    <location>
        <begin position="6"/>
        <end position="63"/>
    </location>
</feature>
<name>A0A537M2W1_9BACT</name>
<dbReference type="InterPro" id="IPR036390">
    <property type="entry name" value="WH_DNA-bd_sf"/>
</dbReference>
<dbReference type="Pfam" id="PF00126">
    <property type="entry name" value="HTH_1"/>
    <property type="match status" value="1"/>
</dbReference>
<accession>A0A537M2W1</accession>
<dbReference type="PANTHER" id="PTHR30126:SF39">
    <property type="entry name" value="HTH-TYPE TRANSCRIPTIONAL REGULATOR CYSL"/>
    <property type="match status" value="1"/>
</dbReference>
<dbReference type="InterPro" id="IPR000847">
    <property type="entry name" value="LysR_HTH_N"/>
</dbReference>
<dbReference type="GO" id="GO:0000976">
    <property type="term" value="F:transcription cis-regulatory region binding"/>
    <property type="evidence" value="ECO:0007669"/>
    <property type="project" value="TreeGrafter"/>
</dbReference>
<evidence type="ECO:0000256" key="2">
    <source>
        <dbReference type="ARBA" id="ARBA00023015"/>
    </source>
</evidence>
<dbReference type="SUPFAM" id="SSF46785">
    <property type="entry name" value="Winged helix' DNA-binding domain"/>
    <property type="match status" value="1"/>
</dbReference>
<reference evidence="6 7" key="1">
    <citation type="journal article" date="2019" name="Nat. Microbiol.">
        <title>Mediterranean grassland soil C-N compound turnover is dependent on rainfall and depth, and is mediated by genomically divergent microorganisms.</title>
        <authorList>
            <person name="Diamond S."/>
            <person name="Andeer P.F."/>
            <person name="Li Z."/>
            <person name="Crits-Christoph A."/>
            <person name="Burstein D."/>
            <person name="Anantharaman K."/>
            <person name="Lane K.R."/>
            <person name="Thomas B.C."/>
            <person name="Pan C."/>
            <person name="Northen T.R."/>
            <person name="Banfield J.F."/>
        </authorList>
    </citation>
    <scope>NUCLEOTIDE SEQUENCE [LARGE SCALE GENOMIC DNA]</scope>
    <source>
        <strain evidence="6">NP_5</strain>
    </source>
</reference>
<evidence type="ECO:0000256" key="4">
    <source>
        <dbReference type="ARBA" id="ARBA00023163"/>
    </source>
</evidence>
<proteinExistence type="inferred from homology"/>
<comment type="similarity">
    <text evidence="1">Belongs to the LysR transcriptional regulatory family.</text>
</comment>
<dbReference type="Proteomes" id="UP000320393">
    <property type="component" value="Unassembled WGS sequence"/>
</dbReference>
<protein>
    <submittedName>
        <fullName evidence="6">LysR family transcriptional regulator</fullName>
    </submittedName>
</protein>
<dbReference type="EMBL" id="VBAM01000121">
    <property type="protein sequence ID" value="TMJ14207.1"/>
    <property type="molecule type" value="Genomic_DNA"/>
</dbReference>
<gene>
    <name evidence="6" type="ORF">E6H02_03645</name>
</gene>
<keyword evidence="3" id="KW-0238">DNA-binding</keyword>
<dbReference type="Gene3D" id="3.40.190.10">
    <property type="entry name" value="Periplasmic binding protein-like II"/>
    <property type="match status" value="2"/>
</dbReference>
<dbReference type="SUPFAM" id="SSF53850">
    <property type="entry name" value="Periplasmic binding protein-like II"/>
    <property type="match status" value="1"/>
</dbReference>
<dbReference type="InterPro" id="IPR036388">
    <property type="entry name" value="WH-like_DNA-bd_sf"/>
</dbReference>
<keyword evidence="2" id="KW-0805">Transcription regulation</keyword>
<evidence type="ECO:0000259" key="5">
    <source>
        <dbReference type="PROSITE" id="PS50931"/>
    </source>
</evidence>
<dbReference type="Gene3D" id="1.10.10.10">
    <property type="entry name" value="Winged helix-like DNA-binding domain superfamily/Winged helix DNA-binding domain"/>
    <property type="match status" value="1"/>
</dbReference>
<dbReference type="FunFam" id="1.10.10.10:FF:000001">
    <property type="entry name" value="LysR family transcriptional regulator"/>
    <property type="match status" value="1"/>
</dbReference>
<evidence type="ECO:0000256" key="3">
    <source>
        <dbReference type="ARBA" id="ARBA00023125"/>
    </source>
</evidence>
<evidence type="ECO:0000256" key="1">
    <source>
        <dbReference type="ARBA" id="ARBA00009437"/>
    </source>
</evidence>
<sequence>MGKDPVDAADLAMLVRVVDAGGVTRAAEVMYVSQPAVTHRLRRLERVLGARLVERQGRRLALTDAGQAILPLARQALQILEQIPAAISEVQGLLRGEIILGASTTVGEFLLPKRLSAFGRAHPHITVRLHIANTQAIVERVLDHSLHAGFVGLRPTSSALVTVPFLADTIVLVAAPSHPLAGRRVSPKELEQTRLLLREDGSATRAMALSALARCGVDTEVAVGFGSNAAVRTAVLAGYGVAALSRAVVGDDLEQGRLKLVRPQDWRCRRRFYIIRRPDRRLTTAEEILLKFVHQEE</sequence>
<dbReference type="PRINTS" id="PR00039">
    <property type="entry name" value="HTHLYSR"/>
</dbReference>
<dbReference type="CDD" id="cd08420">
    <property type="entry name" value="PBP2_CysL_like"/>
    <property type="match status" value="1"/>
</dbReference>
<comment type="caution">
    <text evidence="6">The sequence shown here is derived from an EMBL/GenBank/DDBJ whole genome shotgun (WGS) entry which is preliminary data.</text>
</comment>
<keyword evidence="4" id="KW-0804">Transcription</keyword>
<evidence type="ECO:0000313" key="6">
    <source>
        <dbReference type="EMBL" id="TMJ14207.1"/>
    </source>
</evidence>
<dbReference type="Pfam" id="PF03466">
    <property type="entry name" value="LysR_substrate"/>
    <property type="match status" value="1"/>
</dbReference>
<dbReference type="InterPro" id="IPR005119">
    <property type="entry name" value="LysR_subst-bd"/>
</dbReference>